<organism evidence="2 3">
    <name type="scientific">Maccoyibacter intestinihominis</name>
    <dbReference type="NCBI Taxonomy" id="3133499"/>
    <lineage>
        <taxon>Bacteria</taxon>
        <taxon>Bacillati</taxon>
        <taxon>Bacillota</taxon>
        <taxon>Clostridia</taxon>
        <taxon>Lachnospirales</taxon>
        <taxon>Lachnospiraceae</taxon>
        <taxon>Maccoyibacter</taxon>
    </lineage>
</organism>
<dbReference type="EMBL" id="JBBMEX010000004">
    <property type="protein sequence ID" value="MEQ2557279.1"/>
    <property type="molecule type" value="Genomic_DNA"/>
</dbReference>
<keyword evidence="1" id="KW-1133">Transmembrane helix</keyword>
<feature type="transmembrane region" description="Helical" evidence="1">
    <location>
        <begin position="398"/>
        <end position="424"/>
    </location>
</feature>
<feature type="transmembrane region" description="Helical" evidence="1">
    <location>
        <begin position="346"/>
        <end position="377"/>
    </location>
</feature>
<proteinExistence type="predicted"/>
<evidence type="ECO:0000313" key="2">
    <source>
        <dbReference type="EMBL" id="MEQ2557279.1"/>
    </source>
</evidence>
<keyword evidence="3" id="KW-1185">Reference proteome</keyword>
<feature type="transmembrane region" description="Helical" evidence="1">
    <location>
        <begin position="165"/>
        <end position="183"/>
    </location>
</feature>
<gene>
    <name evidence="2" type="ORF">WMO43_05220</name>
</gene>
<feature type="transmembrane region" description="Helical" evidence="1">
    <location>
        <begin position="316"/>
        <end position="340"/>
    </location>
</feature>
<keyword evidence="1" id="KW-0812">Transmembrane</keyword>
<keyword evidence="1" id="KW-0472">Membrane</keyword>
<dbReference type="RefSeq" id="WP_353530401.1">
    <property type="nucleotide sequence ID" value="NZ_JBBMEX010000004.1"/>
</dbReference>
<sequence length="425" mass="46786">MKDRDVLKSCYFEHCIGKLKVNLFFVGILLILGMLLFPLQVQAEKKKGPDTGVDRELDTGLEKEADSDVDFDTERDEMLGYLTKENLFADLDEFSGQETGMSFSELVRSISKQGALESLAGIGGYIKEALVGELEENKKSMMQIVVLVLIFSILQNFLGLVENSYITELCYVLTYLVLMLFVLKSFSVTSEIVSHLLQNVTGFMKMLLPSYLAVMVFAGNAMSAMSFYELTFFILYGIEVLMIYVLLPLINLYVLFYLTNCMMKEEVFSKTAELVRDIFSWGAKLVLTIVVGLNVVQGMIAPAVDYASRTTLTKSLSLIPGIGGAAAAIGDIFIGSGMVIKNSVGVAAMFLLIFLSLIPFCKVLIITLLYKCMAAFLEPIADKRIAGAMSGAAHGGEMLMRVITTTVFMVFITVAMMCATTSFVV</sequence>
<evidence type="ECO:0000313" key="3">
    <source>
        <dbReference type="Proteomes" id="UP001454489"/>
    </source>
</evidence>
<name>A0ABV1HC35_9FIRM</name>
<protein>
    <submittedName>
        <fullName evidence="2">Stage III sporulation protein AE</fullName>
    </submittedName>
</protein>
<feature type="transmembrane region" description="Helical" evidence="1">
    <location>
        <begin position="278"/>
        <end position="304"/>
    </location>
</feature>
<dbReference type="Proteomes" id="UP001454489">
    <property type="component" value="Unassembled WGS sequence"/>
</dbReference>
<feature type="transmembrane region" description="Helical" evidence="1">
    <location>
        <begin position="203"/>
        <end position="221"/>
    </location>
</feature>
<dbReference type="Pfam" id="PF09546">
    <property type="entry name" value="Spore_III_AE"/>
    <property type="match status" value="1"/>
</dbReference>
<evidence type="ECO:0000256" key="1">
    <source>
        <dbReference type="SAM" id="Phobius"/>
    </source>
</evidence>
<accession>A0ABV1HC35</accession>
<comment type="caution">
    <text evidence="2">The sequence shown here is derived from an EMBL/GenBank/DDBJ whole genome shotgun (WGS) entry which is preliminary data.</text>
</comment>
<feature type="transmembrane region" description="Helical" evidence="1">
    <location>
        <begin position="233"/>
        <end position="258"/>
    </location>
</feature>
<dbReference type="InterPro" id="IPR014194">
    <property type="entry name" value="Spore_III_AE"/>
</dbReference>
<reference evidence="2 3" key="1">
    <citation type="submission" date="2024-03" db="EMBL/GenBank/DDBJ databases">
        <title>Human intestinal bacterial collection.</title>
        <authorList>
            <person name="Pauvert C."/>
            <person name="Hitch T.C.A."/>
            <person name="Clavel T."/>
        </authorList>
    </citation>
    <scope>NUCLEOTIDE SEQUENCE [LARGE SCALE GENOMIC DNA]</scope>
    <source>
        <strain evidence="2 3">CLA-AA-H185</strain>
    </source>
</reference>
<feature type="transmembrane region" description="Helical" evidence="1">
    <location>
        <begin position="21"/>
        <end position="41"/>
    </location>
</feature>